<keyword evidence="12" id="KW-1185">Reference proteome</keyword>
<evidence type="ECO:0000256" key="1">
    <source>
        <dbReference type="ARBA" id="ARBA00001933"/>
    </source>
</evidence>
<dbReference type="GO" id="GO:0047804">
    <property type="term" value="F:cysteine-S-conjugate beta-lyase activity"/>
    <property type="evidence" value="ECO:0007669"/>
    <property type="project" value="UniProtKB-EC"/>
</dbReference>
<evidence type="ECO:0000256" key="10">
    <source>
        <dbReference type="SAM" id="MobiDB-lite"/>
    </source>
</evidence>
<dbReference type="Gene3D" id="3.90.1150.10">
    <property type="entry name" value="Aspartate Aminotransferase, domain 1"/>
    <property type="match status" value="1"/>
</dbReference>
<evidence type="ECO:0000313" key="11">
    <source>
        <dbReference type="EMBL" id="ABD07615.1"/>
    </source>
</evidence>
<dbReference type="InterPro" id="IPR015422">
    <property type="entry name" value="PyrdxlP-dep_Trfase_small"/>
</dbReference>
<accession>Q2IVZ5</accession>
<dbReference type="EMBL" id="CP000250">
    <property type="protein sequence ID" value="ABD07615.1"/>
    <property type="molecule type" value="Genomic_DNA"/>
</dbReference>
<dbReference type="RefSeq" id="WP_011441799.1">
    <property type="nucleotide sequence ID" value="NC_007778.1"/>
</dbReference>
<dbReference type="InterPro" id="IPR000277">
    <property type="entry name" value="Cys/Met-Metab_PyrdxlP-dep_enz"/>
</dbReference>
<dbReference type="EC" id="4.4.1.8" evidence="11"/>
<dbReference type="PANTHER" id="PTHR43500">
    <property type="entry name" value="CYSTATHIONINE BETA-LYASE-RELATED"/>
    <property type="match status" value="1"/>
</dbReference>
<dbReference type="HOGENOM" id="CLU_018986_5_1_5"/>
<evidence type="ECO:0000256" key="3">
    <source>
        <dbReference type="ARBA" id="ARBA00022898"/>
    </source>
</evidence>
<sequence>MNSSDHGDPASPLSPQTRLVTSGRDTKAQKGFVNPPVVRGSTVLYPTAEDLHAHRGEYSYGRHGTPTTRALQQALMALEGPQCAGVGLAPSGVSAISTALLAVLKAGDHVLVCDNAYRPTRLFCDQMLKRYGIETSYFDPLIGAGIAAHLKPNTAVVMVEAPGSQSFEMPDIPAIAEVAHAHGALVIDDNTWATPLYHRSLDQGVDISIQAGTKYIGGHSDIMFGTIAANKRAWPQVAEGIRQLGVCAGPDDVFLALRGLRTLAVRLAQHQQSGLEMARWLGERPEVQRVLHPALESDPGHAIWKRDFTGASGLFSIVLQPAPQKAVDALLDTVKLFGMGYSWGGFESLAIPFDCTTYRSATQWNPGGPALRLHIGLESTDDLKADLERGFAAFNAAR</sequence>
<feature type="region of interest" description="Disordered" evidence="10">
    <location>
        <begin position="1"/>
        <end position="33"/>
    </location>
</feature>
<dbReference type="eggNOG" id="COG0626">
    <property type="taxonomic scope" value="Bacteria"/>
</dbReference>
<dbReference type="KEGG" id="rpb:RPB_2913"/>
<evidence type="ECO:0000256" key="7">
    <source>
        <dbReference type="ARBA" id="ARBA00047625"/>
    </source>
</evidence>
<dbReference type="InterPro" id="IPR054542">
    <property type="entry name" value="Cys_met_metab_PP"/>
</dbReference>
<comment type="cofactor">
    <cofactor evidence="1 9">
        <name>pyridoxal 5'-phosphate</name>
        <dbReference type="ChEBI" id="CHEBI:597326"/>
    </cofactor>
</comment>
<dbReference type="Pfam" id="PF01053">
    <property type="entry name" value="Cys_Met_Meta_PP"/>
    <property type="match status" value="1"/>
</dbReference>
<evidence type="ECO:0000256" key="2">
    <source>
        <dbReference type="ARBA" id="ARBA00009077"/>
    </source>
</evidence>
<comment type="catalytic activity">
    <reaction evidence="6">
        <text>L,L-cystathionine + H2O = L-homocysteine + pyruvate + NH4(+)</text>
        <dbReference type="Rhea" id="RHEA:13965"/>
        <dbReference type="ChEBI" id="CHEBI:15361"/>
        <dbReference type="ChEBI" id="CHEBI:15377"/>
        <dbReference type="ChEBI" id="CHEBI:28938"/>
        <dbReference type="ChEBI" id="CHEBI:58161"/>
        <dbReference type="ChEBI" id="CHEBI:58199"/>
    </reaction>
</comment>
<proteinExistence type="inferred from homology"/>
<dbReference type="GO" id="GO:0030170">
    <property type="term" value="F:pyridoxal phosphate binding"/>
    <property type="evidence" value="ECO:0007669"/>
    <property type="project" value="InterPro"/>
</dbReference>
<reference evidence="11 12" key="1">
    <citation type="submission" date="2006-01" db="EMBL/GenBank/DDBJ databases">
        <title>Complete sequence of Rhodopseudomonas palustris HaA2.</title>
        <authorList>
            <consortium name="US DOE Joint Genome Institute"/>
            <person name="Copeland A."/>
            <person name="Lucas S."/>
            <person name="Lapidus A."/>
            <person name="Barry K."/>
            <person name="Detter J.C."/>
            <person name="Glavina T."/>
            <person name="Hammon N."/>
            <person name="Israni S."/>
            <person name="Pitluck S."/>
            <person name="Chain P."/>
            <person name="Malfatti S."/>
            <person name="Shin M."/>
            <person name="Vergez L."/>
            <person name="Schmutz J."/>
            <person name="Larimer F."/>
            <person name="Land M."/>
            <person name="Hauser L."/>
            <person name="Pelletier D.A."/>
            <person name="Kyrpides N."/>
            <person name="Anderson I."/>
            <person name="Oda Y."/>
            <person name="Harwood C.S."/>
            <person name="Richardson P."/>
        </authorList>
    </citation>
    <scope>NUCLEOTIDE SEQUENCE [LARGE SCALE GENOMIC DNA]</scope>
    <source>
        <strain evidence="11 12">HaA2</strain>
    </source>
</reference>
<comment type="similarity">
    <text evidence="2 9">Belongs to the trans-sulfuration enzymes family.</text>
</comment>
<dbReference type="InterPro" id="IPR015421">
    <property type="entry name" value="PyrdxlP-dep_Trfase_major"/>
</dbReference>
<dbReference type="AlphaFoldDB" id="Q2IVZ5"/>
<dbReference type="PIRSF" id="PIRSF001434">
    <property type="entry name" value="CGS"/>
    <property type="match status" value="1"/>
</dbReference>
<evidence type="ECO:0000256" key="5">
    <source>
        <dbReference type="ARBA" id="ARBA00046315"/>
    </source>
</evidence>
<dbReference type="InterPro" id="IPR015424">
    <property type="entry name" value="PyrdxlP-dep_Trfase"/>
</dbReference>
<keyword evidence="3 8" id="KW-0663">Pyridoxal phosphate</keyword>
<evidence type="ECO:0000256" key="9">
    <source>
        <dbReference type="RuleBase" id="RU362118"/>
    </source>
</evidence>
<dbReference type="PANTHER" id="PTHR43500:SF1">
    <property type="entry name" value="CYSTATHIONINE BETA-LYASE-RELATED"/>
    <property type="match status" value="1"/>
</dbReference>
<keyword evidence="4 11" id="KW-0456">Lyase</keyword>
<dbReference type="NCBIfam" id="TIGR01324">
    <property type="entry name" value="cysta_beta_ly_B"/>
    <property type="match status" value="1"/>
</dbReference>
<evidence type="ECO:0000256" key="4">
    <source>
        <dbReference type="ARBA" id="ARBA00023239"/>
    </source>
</evidence>
<name>Q2IVZ5_RHOP2</name>
<evidence type="ECO:0000313" key="12">
    <source>
        <dbReference type="Proteomes" id="UP000008809"/>
    </source>
</evidence>
<comment type="catalytic activity">
    <reaction evidence="7">
        <text>an S-substituted L-cysteine + H2O = a thiol + pyruvate + NH4(+)</text>
        <dbReference type="Rhea" id="RHEA:18121"/>
        <dbReference type="ChEBI" id="CHEBI:15361"/>
        <dbReference type="ChEBI" id="CHEBI:15377"/>
        <dbReference type="ChEBI" id="CHEBI:28938"/>
        <dbReference type="ChEBI" id="CHEBI:29256"/>
        <dbReference type="ChEBI" id="CHEBI:58717"/>
        <dbReference type="EC" id="4.4.1.13"/>
    </reaction>
</comment>
<dbReference type="OrthoDB" id="9790858at2"/>
<evidence type="ECO:0000256" key="6">
    <source>
        <dbReference type="ARBA" id="ARBA00047517"/>
    </source>
</evidence>
<dbReference type="GO" id="GO:0019450">
    <property type="term" value="P:L-cysteine catabolic process to pyruvate"/>
    <property type="evidence" value="ECO:0007669"/>
    <property type="project" value="TreeGrafter"/>
</dbReference>
<dbReference type="PROSITE" id="PS00868">
    <property type="entry name" value="CYS_MET_METAB_PP"/>
    <property type="match status" value="1"/>
</dbReference>
<gene>
    <name evidence="11" type="ordered locus">RPB_2913</name>
</gene>
<evidence type="ECO:0000256" key="8">
    <source>
        <dbReference type="PIRSR" id="PIRSR001434-2"/>
    </source>
</evidence>
<dbReference type="FunFam" id="3.40.640.10:FF:000046">
    <property type="entry name" value="Cystathionine gamma-lyase"/>
    <property type="match status" value="1"/>
</dbReference>
<feature type="modified residue" description="N6-(pyridoxal phosphate)lysine" evidence="8">
    <location>
        <position position="214"/>
    </location>
</feature>
<dbReference type="STRING" id="316058.RPB_2913"/>
<dbReference type="Gene3D" id="3.40.640.10">
    <property type="entry name" value="Type I PLP-dependent aspartate aminotransferase-like (Major domain)"/>
    <property type="match status" value="1"/>
</dbReference>
<dbReference type="SUPFAM" id="SSF53383">
    <property type="entry name" value="PLP-dependent transferases"/>
    <property type="match status" value="1"/>
</dbReference>
<dbReference type="Proteomes" id="UP000008809">
    <property type="component" value="Chromosome"/>
</dbReference>
<dbReference type="GO" id="GO:0019346">
    <property type="term" value="P:transsulfuration"/>
    <property type="evidence" value="ECO:0007669"/>
    <property type="project" value="InterPro"/>
</dbReference>
<protein>
    <submittedName>
        <fullName evidence="11">Cystathionine beta-lyase</fullName>
        <ecNumber evidence="11">4.4.1.8</ecNumber>
    </submittedName>
</protein>
<comment type="pathway">
    <text evidence="5">Amino-acid biosynthesis; L-methionine biosynthesis via de novo pathway; L-homocysteine from L-cystathionine: step 1/1.</text>
</comment>
<dbReference type="InterPro" id="IPR006233">
    <property type="entry name" value="Cys_b_lyase_bac"/>
</dbReference>
<organism evidence="11 12">
    <name type="scientific">Rhodopseudomonas palustris (strain HaA2)</name>
    <dbReference type="NCBI Taxonomy" id="316058"/>
    <lineage>
        <taxon>Bacteria</taxon>
        <taxon>Pseudomonadati</taxon>
        <taxon>Pseudomonadota</taxon>
        <taxon>Alphaproteobacteria</taxon>
        <taxon>Hyphomicrobiales</taxon>
        <taxon>Nitrobacteraceae</taxon>
        <taxon>Rhodopseudomonas</taxon>
    </lineage>
</organism>